<sequence length="93" mass="10826">MRLESHWRILKKDYASHLIKPRLDVLSYIICTGLVPSRIHLYLQVEAGLAKPSINEDFVSLWRKCAGIIDDSVVEDRNNLYHTDRSRWVCSCP</sequence>
<protein>
    <submittedName>
        <fullName evidence="1">Uncharacterized protein</fullName>
    </submittedName>
</protein>
<keyword evidence="2" id="KW-1185">Reference proteome</keyword>
<name>A0A1E3QG78_LIPST</name>
<accession>A0A1E3QG78</accession>
<organism evidence="1 2">
    <name type="scientific">Lipomyces starkeyi NRRL Y-11557</name>
    <dbReference type="NCBI Taxonomy" id="675824"/>
    <lineage>
        <taxon>Eukaryota</taxon>
        <taxon>Fungi</taxon>
        <taxon>Dikarya</taxon>
        <taxon>Ascomycota</taxon>
        <taxon>Saccharomycotina</taxon>
        <taxon>Lipomycetes</taxon>
        <taxon>Lipomycetales</taxon>
        <taxon>Lipomycetaceae</taxon>
        <taxon>Lipomyces</taxon>
    </lineage>
</organism>
<dbReference type="EMBL" id="KV454289">
    <property type="protein sequence ID" value="ODQ76082.1"/>
    <property type="molecule type" value="Genomic_DNA"/>
</dbReference>
<dbReference type="OrthoDB" id="4364923at2759"/>
<reference evidence="1 2" key="1">
    <citation type="journal article" date="2016" name="Proc. Natl. Acad. Sci. U.S.A.">
        <title>Comparative genomics of biotechnologically important yeasts.</title>
        <authorList>
            <person name="Riley R."/>
            <person name="Haridas S."/>
            <person name="Wolfe K.H."/>
            <person name="Lopes M.R."/>
            <person name="Hittinger C.T."/>
            <person name="Goeker M."/>
            <person name="Salamov A.A."/>
            <person name="Wisecaver J.H."/>
            <person name="Long T.M."/>
            <person name="Calvey C.H."/>
            <person name="Aerts A.L."/>
            <person name="Barry K.W."/>
            <person name="Choi C."/>
            <person name="Clum A."/>
            <person name="Coughlan A.Y."/>
            <person name="Deshpande S."/>
            <person name="Douglass A.P."/>
            <person name="Hanson S.J."/>
            <person name="Klenk H.-P."/>
            <person name="LaButti K.M."/>
            <person name="Lapidus A."/>
            <person name="Lindquist E.A."/>
            <person name="Lipzen A.M."/>
            <person name="Meier-Kolthoff J.P."/>
            <person name="Ohm R.A."/>
            <person name="Otillar R.P."/>
            <person name="Pangilinan J.L."/>
            <person name="Peng Y."/>
            <person name="Rokas A."/>
            <person name="Rosa C.A."/>
            <person name="Scheuner C."/>
            <person name="Sibirny A.A."/>
            <person name="Slot J.C."/>
            <person name="Stielow J.B."/>
            <person name="Sun H."/>
            <person name="Kurtzman C.P."/>
            <person name="Blackwell M."/>
            <person name="Grigoriev I.V."/>
            <person name="Jeffries T.W."/>
        </authorList>
    </citation>
    <scope>NUCLEOTIDE SEQUENCE [LARGE SCALE GENOMIC DNA]</scope>
    <source>
        <strain evidence="1 2">NRRL Y-11557</strain>
    </source>
</reference>
<proteinExistence type="predicted"/>
<dbReference type="AlphaFoldDB" id="A0A1E3QG78"/>
<evidence type="ECO:0000313" key="1">
    <source>
        <dbReference type="EMBL" id="ODQ76082.1"/>
    </source>
</evidence>
<gene>
    <name evidence="1" type="ORF">LIPSTDRAFT_122063</name>
</gene>
<dbReference type="Proteomes" id="UP000094385">
    <property type="component" value="Unassembled WGS sequence"/>
</dbReference>
<evidence type="ECO:0000313" key="2">
    <source>
        <dbReference type="Proteomes" id="UP000094385"/>
    </source>
</evidence>